<dbReference type="InterPro" id="IPR048627">
    <property type="entry name" value="Sec10_HB"/>
</dbReference>
<reference evidence="7 8" key="1">
    <citation type="journal article" date="2018" name="Plant J.">
        <title>Genome sequences of Chlorella sorokiniana UTEX 1602 and Micractinium conductrix SAG 241.80: implications to maltose excretion by a green alga.</title>
        <authorList>
            <person name="Arriola M.B."/>
            <person name="Velmurugan N."/>
            <person name="Zhang Y."/>
            <person name="Plunkett M.H."/>
            <person name="Hondzo H."/>
            <person name="Barney B.M."/>
        </authorList>
    </citation>
    <scope>NUCLEOTIDE SEQUENCE [LARGE SCALE GENOMIC DNA]</scope>
    <source>
        <strain evidence="7 8">SAG 241.80</strain>
    </source>
</reference>
<feature type="domain" description="Exocyst complex component Sec10-like alpha-helical bundle" evidence="5">
    <location>
        <begin position="179"/>
        <end position="420"/>
    </location>
</feature>
<name>A0A2P6VET6_9CHLO</name>
<evidence type="ECO:0000256" key="1">
    <source>
        <dbReference type="ARBA" id="ARBA00006572"/>
    </source>
</evidence>
<feature type="domain" description="Exocyst complex component Sec10 N-terminal" evidence="6">
    <location>
        <begin position="59"/>
        <end position="173"/>
    </location>
</feature>
<keyword evidence="2" id="KW-0813">Transport</keyword>
<dbReference type="GO" id="GO:0006893">
    <property type="term" value="P:Golgi to plasma membrane transport"/>
    <property type="evidence" value="ECO:0007669"/>
    <property type="project" value="TreeGrafter"/>
</dbReference>
<evidence type="ECO:0000259" key="6">
    <source>
        <dbReference type="Pfam" id="PF20667"/>
    </source>
</evidence>
<evidence type="ECO:0000256" key="2">
    <source>
        <dbReference type="ARBA" id="ARBA00022448"/>
    </source>
</evidence>
<accession>A0A2P6VET6</accession>
<dbReference type="EMBL" id="LHPF02000009">
    <property type="protein sequence ID" value="PSC72605.1"/>
    <property type="molecule type" value="Genomic_DNA"/>
</dbReference>
<evidence type="ECO:0000259" key="5">
    <source>
        <dbReference type="Pfam" id="PF07393"/>
    </source>
</evidence>
<sequence>MAAEHGRHRAKGSTADRAGLLLEDVTAGGTAALIAKVAGELGAPAGSRQLGAAPASVSALLERFERCDKELAKLQQQVDLRAERLRREVGAEEAGYRARVAAMEAEWAGVRRGFGELEARMTGVTQAATKIGNRLQNADACRQRALEAADQIGCLHDFAHASDPSDLPPLFHDDSRLAEAAALTSRLLAVAQELMRARERVSVAEPRPRVGGAAPEPGSLEAAAEQLELYRNVLDNRLVARFDAALGRQDLRAMAECARTMAEFSRGEAILVQRYISTRPMFTNLKELQATAASQAAAAAAAAALAVGTPDSEEALEAEAAADAAALRGLANLYKHLLGTLRDEAVVIEQVFPSPHRALGQYIQRVFEQKVQAAVDAALRPPPAGAGHALLHGRLRTMAEVYKRTRALADDLQELCGGEDGGAAAGVNVGELADMVCADALGAYLGMELRWLSLQYEAAAAARGAGAGLSLEAVQGMLATNEEAVERCLLLSPPAALASSLRQLFHASTRQQANTGCLLEQVATHLVLGLNAALEGCTKALLQPFRPQPLLDEEAAAAAAAAAAAVAAAASSGGAAAAAAAALQQQQQQQQQALAHRTFSRRTLLQAAQVAMGASLGRLLQAVTTVGSIVSQLQAHYQRVVAPQLASAAGGPAEARACVSGVAALVRAVDERVVGALQRCLALLAAQADATLQAEQRRDDFCPAEAASPTLEEPTAACSLACALLQAAVEAAAQHLHGPNLASFLAELGRRLCLLLDAHLQRFAFSPLGALRWKRDLTEYASLAARLRAPATTAHLEEMASRLSLLIVAPDSLLPLVDGQLRMSHRAAAAYVALREDFGSARVGGATMAQLFGGD</sequence>
<comment type="caution">
    <text evidence="7">The sequence shown here is derived from an EMBL/GenBank/DDBJ whole genome shotgun (WGS) entry which is preliminary data.</text>
</comment>
<dbReference type="GO" id="GO:0000145">
    <property type="term" value="C:exocyst"/>
    <property type="evidence" value="ECO:0007669"/>
    <property type="project" value="TreeGrafter"/>
</dbReference>
<keyword evidence="8" id="KW-1185">Reference proteome</keyword>
<dbReference type="GO" id="GO:0006887">
    <property type="term" value="P:exocytosis"/>
    <property type="evidence" value="ECO:0007669"/>
    <property type="project" value="UniProtKB-KW"/>
</dbReference>
<evidence type="ECO:0000313" key="7">
    <source>
        <dbReference type="EMBL" id="PSC72605.1"/>
    </source>
</evidence>
<organism evidence="7 8">
    <name type="scientific">Micractinium conductrix</name>
    <dbReference type="NCBI Taxonomy" id="554055"/>
    <lineage>
        <taxon>Eukaryota</taxon>
        <taxon>Viridiplantae</taxon>
        <taxon>Chlorophyta</taxon>
        <taxon>core chlorophytes</taxon>
        <taxon>Trebouxiophyceae</taxon>
        <taxon>Chlorellales</taxon>
        <taxon>Chlorellaceae</taxon>
        <taxon>Chlorella clade</taxon>
        <taxon>Micractinium</taxon>
    </lineage>
</organism>
<evidence type="ECO:0000313" key="8">
    <source>
        <dbReference type="Proteomes" id="UP000239649"/>
    </source>
</evidence>
<dbReference type="Pfam" id="PF20667">
    <property type="entry name" value="Sec10_N"/>
    <property type="match status" value="1"/>
</dbReference>
<dbReference type="Pfam" id="PF07393">
    <property type="entry name" value="Sec10_HB"/>
    <property type="match status" value="2"/>
</dbReference>
<dbReference type="Proteomes" id="UP000239649">
    <property type="component" value="Unassembled WGS sequence"/>
</dbReference>
<dbReference type="AlphaFoldDB" id="A0A2P6VET6"/>
<gene>
    <name evidence="7" type="ORF">C2E20_4050</name>
</gene>
<dbReference type="InterPro" id="IPR009976">
    <property type="entry name" value="Sec10-like"/>
</dbReference>
<protein>
    <submittedName>
        <fullName evidence="7">Exocyst complex component sec10</fullName>
    </submittedName>
</protein>
<dbReference type="OrthoDB" id="125856at2759"/>
<comment type="similarity">
    <text evidence="1">Belongs to the SEC10 family.</text>
</comment>
<dbReference type="PANTHER" id="PTHR12100">
    <property type="entry name" value="SEC10"/>
    <property type="match status" value="1"/>
</dbReference>
<dbReference type="PANTHER" id="PTHR12100:SF0">
    <property type="entry name" value="EXOCYST COMPLEX COMPONENT 5"/>
    <property type="match status" value="1"/>
</dbReference>
<evidence type="ECO:0000256" key="4">
    <source>
        <dbReference type="ARBA" id="ARBA00023054"/>
    </source>
</evidence>
<proteinExistence type="inferred from homology"/>
<dbReference type="STRING" id="554055.A0A2P6VET6"/>
<keyword evidence="3" id="KW-0268">Exocytosis</keyword>
<feature type="domain" description="Exocyst complex component Sec10-like alpha-helical bundle" evidence="5">
    <location>
        <begin position="468"/>
        <end position="842"/>
    </location>
</feature>
<evidence type="ECO:0000256" key="3">
    <source>
        <dbReference type="ARBA" id="ARBA00022483"/>
    </source>
</evidence>
<dbReference type="InterPro" id="IPR048625">
    <property type="entry name" value="Sec10_N"/>
</dbReference>
<keyword evidence="4" id="KW-0175">Coiled coil</keyword>